<dbReference type="GO" id="GO:0009982">
    <property type="term" value="F:pseudouridine synthase activity"/>
    <property type="evidence" value="ECO:0007669"/>
    <property type="project" value="InterPro"/>
</dbReference>
<gene>
    <name evidence="1" type="ORF">METZ01_LOCUS255459</name>
</gene>
<evidence type="ECO:0000313" key="1">
    <source>
        <dbReference type="EMBL" id="SVC02605.1"/>
    </source>
</evidence>
<dbReference type="InterPro" id="IPR014780">
    <property type="entry name" value="tRNA_psdUridine_synth_TruB"/>
</dbReference>
<sequence>MSKRNQQVRDISGVVLLDKASGSSSNYVLQQVKRLFGANKAGHTGSLDPLASGL</sequence>
<evidence type="ECO:0008006" key="2">
    <source>
        <dbReference type="Google" id="ProtNLM"/>
    </source>
</evidence>
<dbReference type="SUPFAM" id="SSF55120">
    <property type="entry name" value="Pseudouridine synthase"/>
    <property type="match status" value="1"/>
</dbReference>
<name>A0A382ITB2_9ZZZZ</name>
<dbReference type="Gene3D" id="3.30.2350.10">
    <property type="entry name" value="Pseudouridine synthase"/>
    <property type="match status" value="1"/>
</dbReference>
<feature type="non-terminal residue" evidence="1">
    <location>
        <position position="54"/>
    </location>
</feature>
<accession>A0A382ITB2</accession>
<dbReference type="EMBL" id="UINC01069322">
    <property type="protein sequence ID" value="SVC02605.1"/>
    <property type="molecule type" value="Genomic_DNA"/>
</dbReference>
<proteinExistence type="predicted"/>
<dbReference type="GO" id="GO:0003723">
    <property type="term" value="F:RNA binding"/>
    <property type="evidence" value="ECO:0007669"/>
    <property type="project" value="InterPro"/>
</dbReference>
<dbReference type="GO" id="GO:0006400">
    <property type="term" value="P:tRNA modification"/>
    <property type="evidence" value="ECO:0007669"/>
    <property type="project" value="TreeGrafter"/>
</dbReference>
<dbReference type="PANTHER" id="PTHR13767:SF2">
    <property type="entry name" value="PSEUDOURIDYLATE SYNTHASE TRUB1"/>
    <property type="match status" value="1"/>
</dbReference>
<reference evidence="1" key="1">
    <citation type="submission" date="2018-05" db="EMBL/GenBank/DDBJ databases">
        <authorList>
            <person name="Lanie J.A."/>
            <person name="Ng W.-L."/>
            <person name="Kazmierczak K.M."/>
            <person name="Andrzejewski T.M."/>
            <person name="Davidsen T.M."/>
            <person name="Wayne K.J."/>
            <person name="Tettelin H."/>
            <person name="Glass J.I."/>
            <person name="Rusch D."/>
            <person name="Podicherti R."/>
            <person name="Tsui H.-C.T."/>
            <person name="Winkler M.E."/>
        </authorList>
    </citation>
    <scope>NUCLEOTIDE SEQUENCE</scope>
</reference>
<dbReference type="AlphaFoldDB" id="A0A382ITB2"/>
<dbReference type="InterPro" id="IPR020103">
    <property type="entry name" value="PsdUridine_synth_cat_dom_sf"/>
</dbReference>
<dbReference type="GO" id="GO:1990481">
    <property type="term" value="P:mRNA pseudouridine synthesis"/>
    <property type="evidence" value="ECO:0007669"/>
    <property type="project" value="TreeGrafter"/>
</dbReference>
<organism evidence="1">
    <name type="scientific">marine metagenome</name>
    <dbReference type="NCBI Taxonomy" id="408172"/>
    <lineage>
        <taxon>unclassified sequences</taxon>
        <taxon>metagenomes</taxon>
        <taxon>ecological metagenomes</taxon>
    </lineage>
</organism>
<protein>
    <recommendedName>
        <fullName evidence="2">Pseudouridine synthase II N-terminal domain-containing protein</fullName>
    </recommendedName>
</protein>
<dbReference type="PANTHER" id="PTHR13767">
    <property type="entry name" value="TRNA-PSEUDOURIDINE SYNTHASE"/>
    <property type="match status" value="1"/>
</dbReference>